<organism evidence="17 18">
    <name type="scientific">Tumebacillus lacus</name>
    <dbReference type="NCBI Taxonomy" id="2995335"/>
    <lineage>
        <taxon>Bacteria</taxon>
        <taxon>Bacillati</taxon>
        <taxon>Bacillota</taxon>
        <taxon>Bacilli</taxon>
        <taxon>Bacillales</taxon>
        <taxon>Alicyclobacillaceae</taxon>
        <taxon>Tumebacillus</taxon>
    </lineage>
</organism>
<dbReference type="SMART" id="SM00388">
    <property type="entry name" value="HisKA"/>
    <property type="match status" value="1"/>
</dbReference>
<dbReference type="Gene3D" id="6.10.340.10">
    <property type="match status" value="1"/>
</dbReference>
<reference evidence="17 18" key="1">
    <citation type="submission" date="2022-11" db="EMBL/GenBank/DDBJ databases">
        <title>Study of microbial diversity in lake waters.</title>
        <authorList>
            <person name="Zhang J."/>
        </authorList>
    </citation>
    <scope>NUCLEOTIDE SEQUENCE [LARGE SCALE GENOMIC DNA]</scope>
    <source>
        <strain evidence="17 18">DT12</strain>
    </source>
</reference>
<evidence type="ECO:0000259" key="15">
    <source>
        <dbReference type="PROSITE" id="PS50109"/>
    </source>
</evidence>
<evidence type="ECO:0000256" key="9">
    <source>
        <dbReference type="ARBA" id="ARBA00022777"/>
    </source>
</evidence>
<keyword evidence="6" id="KW-0808">Transferase</keyword>
<dbReference type="GO" id="GO:0016301">
    <property type="term" value="F:kinase activity"/>
    <property type="evidence" value="ECO:0007669"/>
    <property type="project" value="UniProtKB-KW"/>
</dbReference>
<evidence type="ECO:0000256" key="3">
    <source>
        <dbReference type="ARBA" id="ARBA00012438"/>
    </source>
</evidence>
<dbReference type="Gene3D" id="3.30.565.10">
    <property type="entry name" value="Histidine kinase-like ATPase, C-terminal domain"/>
    <property type="match status" value="1"/>
</dbReference>
<dbReference type="CDD" id="cd00082">
    <property type="entry name" value="HisKA"/>
    <property type="match status" value="1"/>
</dbReference>
<dbReference type="PANTHER" id="PTHR45436">
    <property type="entry name" value="SENSOR HISTIDINE KINASE YKOH"/>
    <property type="match status" value="1"/>
</dbReference>
<keyword evidence="9 17" id="KW-0418">Kinase</keyword>
<dbReference type="Gene3D" id="1.10.287.130">
    <property type="match status" value="1"/>
</dbReference>
<dbReference type="InterPro" id="IPR003594">
    <property type="entry name" value="HATPase_dom"/>
</dbReference>
<evidence type="ECO:0000256" key="10">
    <source>
        <dbReference type="ARBA" id="ARBA00022840"/>
    </source>
</evidence>
<evidence type="ECO:0000313" key="18">
    <source>
        <dbReference type="Proteomes" id="UP001208017"/>
    </source>
</evidence>
<dbReference type="PROSITE" id="PS50109">
    <property type="entry name" value="HIS_KIN"/>
    <property type="match status" value="1"/>
</dbReference>
<keyword evidence="12" id="KW-0902">Two-component regulatory system</keyword>
<dbReference type="InterPro" id="IPR003660">
    <property type="entry name" value="HAMP_dom"/>
</dbReference>
<dbReference type="SMART" id="SM00304">
    <property type="entry name" value="HAMP"/>
    <property type="match status" value="1"/>
</dbReference>
<dbReference type="EMBL" id="JAPMLT010000002">
    <property type="protein sequence ID" value="MCX7569613.1"/>
    <property type="molecule type" value="Genomic_DNA"/>
</dbReference>
<evidence type="ECO:0000256" key="4">
    <source>
        <dbReference type="ARBA" id="ARBA00022475"/>
    </source>
</evidence>
<dbReference type="RefSeq" id="WP_267150848.1">
    <property type="nucleotide sequence ID" value="NZ_JAPMLT010000002.1"/>
</dbReference>
<accession>A0ABT3WY59</accession>
<dbReference type="EC" id="2.7.13.3" evidence="3"/>
<comment type="catalytic activity">
    <reaction evidence="1">
        <text>ATP + protein L-histidine = ADP + protein N-phospho-L-histidine.</text>
        <dbReference type="EC" id="2.7.13.3"/>
    </reaction>
</comment>
<proteinExistence type="predicted"/>
<feature type="transmembrane region" description="Helical" evidence="14">
    <location>
        <begin position="12"/>
        <end position="37"/>
    </location>
</feature>
<protein>
    <recommendedName>
        <fullName evidence="3">histidine kinase</fullName>
        <ecNumber evidence="3">2.7.13.3</ecNumber>
    </recommendedName>
</protein>
<dbReference type="Proteomes" id="UP001208017">
    <property type="component" value="Unassembled WGS sequence"/>
</dbReference>
<dbReference type="SUPFAM" id="SSF47384">
    <property type="entry name" value="Homodimeric domain of signal transducing histidine kinase"/>
    <property type="match status" value="1"/>
</dbReference>
<dbReference type="InterPro" id="IPR036097">
    <property type="entry name" value="HisK_dim/P_sf"/>
</dbReference>
<feature type="transmembrane region" description="Helical" evidence="14">
    <location>
        <begin position="157"/>
        <end position="182"/>
    </location>
</feature>
<name>A0ABT3WY59_9BACL</name>
<keyword evidence="13 14" id="KW-0472">Membrane</keyword>
<keyword evidence="10" id="KW-0067">ATP-binding</keyword>
<dbReference type="Pfam" id="PF02518">
    <property type="entry name" value="HATPase_c"/>
    <property type="match status" value="1"/>
</dbReference>
<evidence type="ECO:0000256" key="13">
    <source>
        <dbReference type="ARBA" id="ARBA00023136"/>
    </source>
</evidence>
<dbReference type="InterPro" id="IPR036890">
    <property type="entry name" value="HATPase_C_sf"/>
</dbReference>
<keyword evidence="7 14" id="KW-0812">Transmembrane</keyword>
<evidence type="ECO:0000256" key="11">
    <source>
        <dbReference type="ARBA" id="ARBA00022989"/>
    </source>
</evidence>
<dbReference type="InterPro" id="IPR003661">
    <property type="entry name" value="HisK_dim/P_dom"/>
</dbReference>
<keyword evidence="11 14" id="KW-1133">Transmembrane helix</keyword>
<dbReference type="SUPFAM" id="SSF55874">
    <property type="entry name" value="ATPase domain of HSP90 chaperone/DNA topoisomerase II/histidine kinase"/>
    <property type="match status" value="1"/>
</dbReference>
<dbReference type="Pfam" id="PF00512">
    <property type="entry name" value="HisKA"/>
    <property type="match status" value="1"/>
</dbReference>
<keyword evidence="4" id="KW-1003">Cell membrane</keyword>
<evidence type="ECO:0000256" key="8">
    <source>
        <dbReference type="ARBA" id="ARBA00022741"/>
    </source>
</evidence>
<keyword evidence="18" id="KW-1185">Reference proteome</keyword>
<evidence type="ECO:0000256" key="1">
    <source>
        <dbReference type="ARBA" id="ARBA00000085"/>
    </source>
</evidence>
<evidence type="ECO:0000256" key="5">
    <source>
        <dbReference type="ARBA" id="ARBA00022553"/>
    </source>
</evidence>
<dbReference type="SMART" id="SM00387">
    <property type="entry name" value="HATPase_c"/>
    <property type="match status" value="1"/>
</dbReference>
<dbReference type="InterPro" id="IPR005467">
    <property type="entry name" value="His_kinase_dom"/>
</dbReference>
<sequence length="450" mass="50852">MKKRLQSLLVQYLAVVLAFLVTLPVIFATGVLTYSAYLLSEEWGDAFPAHYTTEQIEENAASAAHRAADGGEAAKRLVLEELRSLYPDAELFWVDGDGHTHGDRSERWTVTETVQFMKASYGGDPYTVVKAFGESEESGFLVIRVPRDKTYKSPPPIAGWVYTFVMVLLVASVFLLFSWLFFSRIRKRLLALQRSMSVAAETGLPIPLEQQRKRWFRGDEISELERSFNRMAVQVQESRAREKEEEELRKGLIASLSHDLRTPLTTLRGHAYRLQREELSEEGRRSLGVIDEKISFVDRLIDNLLSFTLLSAGRLPFTPERKDAVRLLRSIVAAWYPVLEKEGFEIDVDLPDEGIWWEIDVHWFQRIWDNLLQNVIRHAKSGGYVAISAEDGRLVLEDRGPGLQAATPAKGAGVGLEIVALMVKEMGLHLAVESGEQGTRYVLCLSADLR</sequence>
<evidence type="ECO:0000256" key="7">
    <source>
        <dbReference type="ARBA" id="ARBA00022692"/>
    </source>
</evidence>
<dbReference type="InterPro" id="IPR050428">
    <property type="entry name" value="TCS_sensor_his_kinase"/>
</dbReference>
<evidence type="ECO:0000259" key="16">
    <source>
        <dbReference type="PROSITE" id="PS50885"/>
    </source>
</evidence>
<keyword evidence="5" id="KW-0597">Phosphoprotein</keyword>
<evidence type="ECO:0000256" key="6">
    <source>
        <dbReference type="ARBA" id="ARBA00022679"/>
    </source>
</evidence>
<keyword evidence="8" id="KW-0547">Nucleotide-binding</keyword>
<evidence type="ECO:0000256" key="2">
    <source>
        <dbReference type="ARBA" id="ARBA00004651"/>
    </source>
</evidence>
<feature type="domain" description="Histidine kinase" evidence="15">
    <location>
        <begin position="255"/>
        <end position="449"/>
    </location>
</feature>
<dbReference type="PANTHER" id="PTHR45436:SF5">
    <property type="entry name" value="SENSOR HISTIDINE KINASE TRCS"/>
    <property type="match status" value="1"/>
</dbReference>
<feature type="domain" description="HAMP" evidence="16">
    <location>
        <begin position="183"/>
        <end position="240"/>
    </location>
</feature>
<comment type="subcellular location">
    <subcellularLocation>
        <location evidence="2">Cell membrane</location>
        <topology evidence="2">Multi-pass membrane protein</topology>
    </subcellularLocation>
</comment>
<comment type="caution">
    <text evidence="17">The sequence shown here is derived from an EMBL/GenBank/DDBJ whole genome shotgun (WGS) entry which is preliminary data.</text>
</comment>
<dbReference type="PROSITE" id="PS50885">
    <property type="entry name" value="HAMP"/>
    <property type="match status" value="1"/>
</dbReference>
<evidence type="ECO:0000256" key="12">
    <source>
        <dbReference type="ARBA" id="ARBA00023012"/>
    </source>
</evidence>
<gene>
    <name evidence="17" type="ORF">OS242_06525</name>
</gene>
<evidence type="ECO:0000313" key="17">
    <source>
        <dbReference type="EMBL" id="MCX7569613.1"/>
    </source>
</evidence>
<evidence type="ECO:0000256" key="14">
    <source>
        <dbReference type="SAM" id="Phobius"/>
    </source>
</evidence>